<gene>
    <name evidence="2" type="ORF">P3X46_017059</name>
</gene>
<reference evidence="2" key="1">
    <citation type="journal article" date="2023" name="Plant Biotechnol. J.">
        <title>Chromosome-level wild Hevea brasiliensis genome provides new tools for genomic-assisted breeding and valuable loci to elevate rubber yield.</title>
        <authorList>
            <person name="Cheng H."/>
            <person name="Song X."/>
            <person name="Hu Y."/>
            <person name="Wu T."/>
            <person name="Yang Q."/>
            <person name="An Z."/>
            <person name="Feng S."/>
            <person name="Deng Z."/>
            <person name="Wu W."/>
            <person name="Zeng X."/>
            <person name="Tu M."/>
            <person name="Wang X."/>
            <person name="Huang H."/>
        </authorList>
    </citation>
    <scope>NUCLEOTIDE SEQUENCE</scope>
    <source>
        <strain evidence="2">MT/VB/25A 57/8</strain>
    </source>
</reference>
<evidence type="ECO:0000313" key="2">
    <source>
        <dbReference type="EMBL" id="KAJ9173977.1"/>
    </source>
</evidence>
<protein>
    <submittedName>
        <fullName evidence="2">Uncharacterized protein</fullName>
    </submittedName>
</protein>
<evidence type="ECO:0000256" key="1">
    <source>
        <dbReference type="SAM" id="MobiDB-lite"/>
    </source>
</evidence>
<proteinExistence type="predicted"/>
<dbReference type="Proteomes" id="UP001174677">
    <property type="component" value="Chromosome 9"/>
</dbReference>
<organism evidence="2 3">
    <name type="scientific">Hevea brasiliensis</name>
    <name type="common">Para rubber tree</name>
    <name type="synonym">Siphonia brasiliensis</name>
    <dbReference type="NCBI Taxonomy" id="3981"/>
    <lineage>
        <taxon>Eukaryota</taxon>
        <taxon>Viridiplantae</taxon>
        <taxon>Streptophyta</taxon>
        <taxon>Embryophyta</taxon>
        <taxon>Tracheophyta</taxon>
        <taxon>Spermatophyta</taxon>
        <taxon>Magnoliopsida</taxon>
        <taxon>eudicotyledons</taxon>
        <taxon>Gunneridae</taxon>
        <taxon>Pentapetalae</taxon>
        <taxon>rosids</taxon>
        <taxon>fabids</taxon>
        <taxon>Malpighiales</taxon>
        <taxon>Euphorbiaceae</taxon>
        <taxon>Crotonoideae</taxon>
        <taxon>Micrandreae</taxon>
        <taxon>Hevea</taxon>
    </lineage>
</organism>
<keyword evidence="3" id="KW-1185">Reference proteome</keyword>
<comment type="caution">
    <text evidence="2">The sequence shown here is derived from an EMBL/GenBank/DDBJ whole genome shotgun (WGS) entry which is preliminary data.</text>
</comment>
<sequence length="96" mass="10171">MEISPGCTEGSMRTETKSPRPSTAQPKKSKPGPRLATVAGANDLTEVKTGSGSVVVMVGREKLQRMTAGFLLHINGEIEMGFTGDKKQIAIIGARE</sequence>
<accession>A0ABQ9M125</accession>
<dbReference type="EMBL" id="JARPOI010000009">
    <property type="protein sequence ID" value="KAJ9173977.1"/>
    <property type="molecule type" value="Genomic_DNA"/>
</dbReference>
<evidence type="ECO:0000313" key="3">
    <source>
        <dbReference type="Proteomes" id="UP001174677"/>
    </source>
</evidence>
<feature type="region of interest" description="Disordered" evidence="1">
    <location>
        <begin position="1"/>
        <end position="41"/>
    </location>
</feature>
<name>A0ABQ9M125_HEVBR</name>